<dbReference type="GO" id="GO:0008168">
    <property type="term" value="F:methyltransferase activity"/>
    <property type="evidence" value="ECO:0007669"/>
    <property type="project" value="UniProtKB-KW"/>
</dbReference>
<keyword evidence="1" id="KW-0808">Transferase</keyword>
<protein>
    <submittedName>
        <fullName evidence="1">Mutant ribosome methyltransferase</fullName>
    </submittedName>
</protein>
<proteinExistence type="predicted"/>
<evidence type="ECO:0000313" key="1">
    <source>
        <dbReference type="EMBL" id="ACH43067.1"/>
    </source>
</evidence>
<organism evidence="1">
    <name type="scientific">Mycobacteroides abscessus</name>
    <dbReference type="NCBI Taxonomy" id="36809"/>
    <lineage>
        <taxon>Bacteria</taxon>
        <taxon>Bacillati</taxon>
        <taxon>Actinomycetota</taxon>
        <taxon>Actinomycetes</taxon>
        <taxon>Mycobacteriales</taxon>
        <taxon>Mycobacteriaceae</taxon>
        <taxon>Mycobacteroides</taxon>
    </lineage>
</organism>
<name>B5LAH5_9MYCO</name>
<keyword evidence="1" id="KW-0489">Methyltransferase</keyword>
<dbReference type="EMBL" id="EU590128">
    <property type="protein sequence ID" value="ACH43067.1"/>
    <property type="molecule type" value="Genomic_DNA"/>
</dbReference>
<sequence>MSGQRSRRQWGWYQLADDWAADRRRIRFSFRGVRCESGRRARRADGTSGCRWTLRAGITLPRSTFHHPPQVDSSVLVIRRR</sequence>
<accession>B5LAH5</accession>
<dbReference type="AlphaFoldDB" id="B5LAH5"/>
<dbReference type="GO" id="GO:0032259">
    <property type="term" value="P:methylation"/>
    <property type="evidence" value="ECO:0007669"/>
    <property type="project" value="UniProtKB-KW"/>
</dbReference>
<reference evidence="1" key="1">
    <citation type="journal article" date="2009" name="Antimicrob. Agents Chemother.">
        <title>A novel gene, erm(41), confers inducible macrolide resistance to clinical isolates of Mycobacterium abscessus but is absent from Mycobacterium chelonae.</title>
        <authorList>
            <person name="Nash K.A."/>
            <person name="Brown-Elliott B.A."/>
            <person name="Wallace R.J.Jr."/>
        </authorList>
    </citation>
    <scope>NUCLEOTIDE SEQUENCE</scope>
    <source>
        <strain evidence="1">MC1082-2</strain>
    </source>
</reference>
<gene>
    <name evidence="1" type="primary">erm41</name>
</gene>